<dbReference type="Proteomes" id="UP000186817">
    <property type="component" value="Unassembled WGS sequence"/>
</dbReference>
<comment type="caution">
    <text evidence="2">The sequence shown here is derived from an EMBL/GenBank/DDBJ whole genome shotgun (WGS) entry which is preliminary data.</text>
</comment>
<gene>
    <name evidence="2" type="primary">FKBP5</name>
    <name evidence="2" type="ORF">AK812_SmicGene41821</name>
</gene>
<dbReference type="SUPFAM" id="SSF48452">
    <property type="entry name" value="TPR-like"/>
    <property type="match status" value="1"/>
</dbReference>
<dbReference type="AlphaFoldDB" id="A0A1Q9C538"/>
<keyword evidence="3" id="KW-1185">Reference proteome</keyword>
<evidence type="ECO:0000313" key="2">
    <source>
        <dbReference type="EMBL" id="OLP78044.1"/>
    </source>
</evidence>
<dbReference type="OMA" id="EIYLPCN"/>
<dbReference type="SMART" id="SM00028">
    <property type="entry name" value="TPR"/>
    <property type="match status" value="2"/>
</dbReference>
<feature type="region of interest" description="Disordered" evidence="1">
    <location>
        <begin position="1"/>
        <end position="35"/>
    </location>
</feature>
<name>A0A1Q9C538_SYMMI</name>
<evidence type="ECO:0000256" key="1">
    <source>
        <dbReference type="SAM" id="MobiDB-lite"/>
    </source>
</evidence>
<dbReference type="InterPro" id="IPR011990">
    <property type="entry name" value="TPR-like_helical_dom_sf"/>
</dbReference>
<dbReference type="PANTHER" id="PTHR46512">
    <property type="entry name" value="PEPTIDYLPROLYL ISOMERASE"/>
    <property type="match status" value="1"/>
</dbReference>
<evidence type="ECO:0000313" key="3">
    <source>
        <dbReference type="Proteomes" id="UP000186817"/>
    </source>
</evidence>
<reference evidence="2 3" key="1">
    <citation type="submission" date="2016-02" db="EMBL/GenBank/DDBJ databases">
        <title>Genome analysis of coral dinoflagellate symbionts highlights evolutionary adaptations to a symbiotic lifestyle.</title>
        <authorList>
            <person name="Aranda M."/>
            <person name="Li Y."/>
            <person name="Liew Y.J."/>
            <person name="Baumgarten S."/>
            <person name="Simakov O."/>
            <person name="Wilson M."/>
            <person name="Piel J."/>
            <person name="Ashoor H."/>
            <person name="Bougouffa S."/>
            <person name="Bajic V.B."/>
            <person name="Ryu T."/>
            <person name="Ravasi T."/>
            <person name="Bayer T."/>
            <person name="Micklem G."/>
            <person name="Kim H."/>
            <person name="Bhak J."/>
            <person name="Lajeunesse T.C."/>
            <person name="Voolstra C.R."/>
        </authorList>
    </citation>
    <scope>NUCLEOTIDE SEQUENCE [LARGE SCALE GENOMIC DNA]</scope>
    <source>
        <strain evidence="2 3">CCMP2467</strain>
    </source>
</reference>
<dbReference type="Gene3D" id="1.25.40.10">
    <property type="entry name" value="Tetratricopeptide repeat domain"/>
    <property type="match status" value="1"/>
</dbReference>
<dbReference type="InterPro" id="IPR050754">
    <property type="entry name" value="FKBP4/5/8-like"/>
</dbReference>
<proteinExistence type="predicted"/>
<organism evidence="2 3">
    <name type="scientific">Symbiodinium microadriaticum</name>
    <name type="common">Dinoflagellate</name>
    <name type="synonym">Zooxanthella microadriatica</name>
    <dbReference type="NCBI Taxonomy" id="2951"/>
    <lineage>
        <taxon>Eukaryota</taxon>
        <taxon>Sar</taxon>
        <taxon>Alveolata</taxon>
        <taxon>Dinophyceae</taxon>
        <taxon>Suessiales</taxon>
        <taxon>Symbiodiniaceae</taxon>
        <taxon>Symbiodinium</taxon>
    </lineage>
</organism>
<feature type="compositionally biased region" description="Polar residues" evidence="1">
    <location>
        <begin position="1"/>
        <end position="11"/>
    </location>
</feature>
<dbReference type="InterPro" id="IPR019734">
    <property type="entry name" value="TPR_rpt"/>
</dbReference>
<sequence length="220" mass="24858">MADTPPTSDAEQQVEDASETTGGEPSAASKLADAREKEELKGKEAFLRGDYDEAIKAWTASLRSVRYLLEKKLYAHNEQHQKEVENMDIRFNINLAQAYNRKREFTKAIEHADNALARDPKCKKALYRKSVALMETLNFLEATRHLQLILDEEPDNKAAQALLQQAKRSEARGELRARKIAQRIFGGGTSNKDDGALKPLRTLYAKLRHLCCKSRGDKTD</sequence>
<protein>
    <submittedName>
        <fullName evidence="2">Peptidyl-prolyl cis-trans isomerase FKBP5</fullName>
    </submittedName>
</protein>
<accession>A0A1Q9C538</accession>
<dbReference type="Pfam" id="PF14559">
    <property type="entry name" value="TPR_19"/>
    <property type="match status" value="1"/>
</dbReference>
<dbReference type="GO" id="GO:0016853">
    <property type="term" value="F:isomerase activity"/>
    <property type="evidence" value="ECO:0007669"/>
    <property type="project" value="UniProtKB-KW"/>
</dbReference>
<dbReference type="OrthoDB" id="433738at2759"/>
<dbReference type="EMBL" id="LSRX01001670">
    <property type="protein sequence ID" value="OLP78044.1"/>
    <property type="molecule type" value="Genomic_DNA"/>
</dbReference>
<keyword evidence="2" id="KW-0413">Isomerase</keyword>